<evidence type="ECO:0000313" key="6">
    <source>
        <dbReference type="EMBL" id="VDP21855.1"/>
    </source>
</evidence>
<keyword evidence="3" id="KW-0347">Helicase</keyword>
<dbReference type="GO" id="GO:0000812">
    <property type="term" value="C:Swr1 complex"/>
    <property type="evidence" value="ECO:0007669"/>
    <property type="project" value="TreeGrafter"/>
</dbReference>
<dbReference type="GO" id="GO:0004386">
    <property type="term" value="F:helicase activity"/>
    <property type="evidence" value="ECO:0007669"/>
    <property type="project" value="UniProtKB-KW"/>
</dbReference>
<dbReference type="GO" id="GO:0006338">
    <property type="term" value="P:chromatin remodeling"/>
    <property type="evidence" value="ECO:0007669"/>
    <property type="project" value="TreeGrafter"/>
</dbReference>
<dbReference type="AlphaFoldDB" id="A0A183I6R9"/>
<comment type="subcellular location">
    <subcellularLocation>
        <location evidence="1">Nucleus</location>
    </subcellularLocation>
</comment>
<feature type="compositionally biased region" description="Polar residues" evidence="5">
    <location>
        <begin position="199"/>
        <end position="220"/>
    </location>
</feature>
<dbReference type="PANTHER" id="PTHR45685">
    <property type="entry name" value="HELICASE SRCAP-RELATED"/>
    <property type="match status" value="1"/>
</dbReference>
<reference evidence="8" key="1">
    <citation type="submission" date="2016-06" db="UniProtKB">
        <authorList>
            <consortium name="WormBaseParasite"/>
        </authorList>
    </citation>
    <scope>IDENTIFICATION</scope>
</reference>
<reference evidence="6 7" key="2">
    <citation type="submission" date="2018-11" db="EMBL/GenBank/DDBJ databases">
        <authorList>
            <consortium name="Pathogen Informatics"/>
        </authorList>
    </citation>
    <scope>NUCLEOTIDE SEQUENCE [LARGE SCALE GENOMIC DNA]</scope>
</reference>
<protein>
    <submittedName>
        <fullName evidence="8">ATP synthase subunit d, mitochondrial</fullName>
    </submittedName>
</protein>
<dbReference type="EMBL" id="UZAJ01042129">
    <property type="protein sequence ID" value="VDP21855.1"/>
    <property type="molecule type" value="Genomic_DNA"/>
</dbReference>
<dbReference type="InterPro" id="IPR050520">
    <property type="entry name" value="INO80/SWR1_helicase"/>
</dbReference>
<organism evidence="8">
    <name type="scientific">Onchocerca flexuosa</name>
    <dbReference type="NCBI Taxonomy" id="387005"/>
    <lineage>
        <taxon>Eukaryota</taxon>
        <taxon>Metazoa</taxon>
        <taxon>Ecdysozoa</taxon>
        <taxon>Nematoda</taxon>
        <taxon>Chromadorea</taxon>
        <taxon>Rhabditida</taxon>
        <taxon>Spirurina</taxon>
        <taxon>Spiruromorpha</taxon>
        <taxon>Filarioidea</taxon>
        <taxon>Onchocercidae</taxon>
        <taxon>Onchocerca</taxon>
    </lineage>
</organism>
<dbReference type="GO" id="GO:0003677">
    <property type="term" value="F:DNA binding"/>
    <property type="evidence" value="ECO:0007669"/>
    <property type="project" value="UniProtKB-KW"/>
</dbReference>
<evidence type="ECO:0000256" key="5">
    <source>
        <dbReference type="SAM" id="MobiDB-lite"/>
    </source>
</evidence>
<dbReference type="GO" id="GO:0042393">
    <property type="term" value="F:histone binding"/>
    <property type="evidence" value="ECO:0007669"/>
    <property type="project" value="TreeGrafter"/>
</dbReference>
<dbReference type="Proteomes" id="UP000267606">
    <property type="component" value="Unassembled WGS sequence"/>
</dbReference>
<keyword evidence="7" id="KW-1185">Reference proteome</keyword>
<feature type="compositionally biased region" description="Polar residues" evidence="5">
    <location>
        <begin position="289"/>
        <end position="302"/>
    </location>
</feature>
<dbReference type="PANTHER" id="PTHR45685:SF1">
    <property type="entry name" value="HELICASE SRCAP"/>
    <property type="match status" value="1"/>
</dbReference>
<evidence type="ECO:0000256" key="3">
    <source>
        <dbReference type="ARBA" id="ARBA00022806"/>
    </source>
</evidence>
<evidence type="ECO:0000313" key="7">
    <source>
        <dbReference type="Proteomes" id="UP000267606"/>
    </source>
</evidence>
<dbReference type="GO" id="GO:0005524">
    <property type="term" value="F:ATP binding"/>
    <property type="evidence" value="ECO:0007669"/>
    <property type="project" value="UniProtKB-KW"/>
</dbReference>
<evidence type="ECO:0000256" key="4">
    <source>
        <dbReference type="ARBA" id="ARBA00022840"/>
    </source>
</evidence>
<feature type="compositionally biased region" description="Basic and acidic residues" evidence="5">
    <location>
        <begin position="269"/>
        <end position="284"/>
    </location>
</feature>
<proteinExistence type="predicted"/>
<evidence type="ECO:0000256" key="1">
    <source>
        <dbReference type="ARBA" id="ARBA00004123"/>
    </source>
</evidence>
<keyword evidence="2" id="KW-0547">Nucleotide-binding</keyword>
<evidence type="ECO:0000313" key="8">
    <source>
        <dbReference type="WBParaSite" id="OFLC_0001544201-mRNA-1"/>
    </source>
</evidence>
<gene>
    <name evidence="6" type="ORF">OFLC_LOCUS15431</name>
</gene>
<accession>A0A183I6R9</accession>
<keyword evidence="4" id="KW-0067">ATP-binding</keyword>
<dbReference type="GO" id="GO:0016887">
    <property type="term" value="F:ATP hydrolysis activity"/>
    <property type="evidence" value="ECO:0007669"/>
    <property type="project" value="TreeGrafter"/>
</dbReference>
<evidence type="ECO:0000256" key="2">
    <source>
        <dbReference type="ARBA" id="ARBA00022741"/>
    </source>
</evidence>
<feature type="region of interest" description="Disordered" evidence="5">
    <location>
        <begin position="269"/>
        <end position="302"/>
    </location>
</feature>
<keyword evidence="3" id="KW-0378">Hydrolase</keyword>
<feature type="region of interest" description="Disordered" evidence="5">
    <location>
        <begin position="189"/>
        <end position="220"/>
    </location>
</feature>
<sequence length="302" mass="33707">MAIDEAGFTPEFFKDDNVRDLFEGVANVDDVVAPVAITDNKEIEKAMAKVEDIQDVYAAQRANAEVEADIAEFDENALIPSVENSQEKIESKYLELINQLKPIERYAVNFLEAEYKPEFEEEVKEAKAMIDSKKDEWMKAQEDVMEEDGGEQQSDDEISLTYLTGFDVPGSVDEVRSKTSASRLATLRPQLHKSHSRNLRSTTFPASSQQLRSTPGPSKFSAQATLIRRRCESGNFEFVKPVSSAYKAPSFHQSLPGIRIKPTLGDYERPRLCLRKRGESRSGEGESSCTSNTGPESFSESG</sequence>
<name>A0A183I6R9_9BILA</name>
<dbReference type="STRING" id="387005.A0A183I6R9"/>
<dbReference type="WBParaSite" id="OFLC_0001544201-mRNA-1">
    <property type="protein sequence ID" value="OFLC_0001544201-mRNA-1"/>
    <property type="gene ID" value="OFLC_0001544201"/>
</dbReference>